<keyword evidence="1" id="KW-0472">Membrane</keyword>
<comment type="caution">
    <text evidence="2">The sequence shown here is derived from an EMBL/GenBank/DDBJ whole genome shotgun (WGS) entry which is preliminary data.</text>
</comment>
<evidence type="ECO:0000313" key="3">
    <source>
        <dbReference type="Proteomes" id="UP000266385"/>
    </source>
</evidence>
<dbReference type="InterPro" id="IPR008523">
    <property type="entry name" value="DUF805"/>
</dbReference>
<dbReference type="AlphaFoldDB" id="A0A399RBL3"/>
<name>A0A399RBL3_9PROT</name>
<feature type="transmembrane region" description="Helical" evidence="1">
    <location>
        <begin position="69"/>
        <end position="89"/>
    </location>
</feature>
<dbReference type="OrthoDB" id="9812349at2"/>
<evidence type="ECO:0000256" key="1">
    <source>
        <dbReference type="SAM" id="Phobius"/>
    </source>
</evidence>
<keyword evidence="3" id="KW-1185">Reference proteome</keyword>
<feature type="transmembrane region" description="Helical" evidence="1">
    <location>
        <begin position="127"/>
        <end position="151"/>
    </location>
</feature>
<gene>
    <name evidence="2" type="ORF">D1223_15040</name>
</gene>
<dbReference type="GO" id="GO:0016020">
    <property type="term" value="C:membrane"/>
    <property type="evidence" value="ECO:0007669"/>
    <property type="project" value="InterPro"/>
</dbReference>
<organism evidence="2 3">
    <name type="scientific">Henriciella mobilis</name>
    <dbReference type="NCBI Taxonomy" id="2305467"/>
    <lineage>
        <taxon>Bacteria</taxon>
        <taxon>Pseudomonadati</taxon>
        <taxon>Pseudomonadota</taxon>
        <taxon>Alphaproteobacteria</taxon>
        <taxon>Hyphomonadales</taxon>
        <taxon>Hyphomonadaceae</taxon>
        <taxon>Henriciella</taxon>
    </lineage>
</organism>
<sequence>MGNLLFNPQGRILKNRFWQGLVVLTVASVIVTALPVYLGTMFGIVSLLMIYPYICVYAKRFHDAGTTGWWVIVVWLGTLVLSFIEGMILGPMFLGESGRAIQAEAAERLAQGEFDVFMQAQERLAEIMLPLSIMTVVANNAIVGFIVGSLATEPRTNKHGPVPGTEHDEFS</sequence>
<keyword evidence="1" id="KW-1133">Transmembrane helix</keyword>
<keyword evidence="1" id="KW-0812">Transmembrane</keyword>
<reference evidence="2 3" key="1">
    <citation type="submission" date="2018-08" db="EMBL/GenBank/DDBJ databases">
        <title>Henriciella mobilis sp. nov., isolated from seawater.</title>
        <authorList>
            <person name="Cheng H."/>
            <person name="Wu Y.-H."/>
            <person name="Xu X.-W."/>
            <person name="Guo L.-L."/>
        </authorList>
    </citation>
    <scope>NUCLEOTIDE SEQUENCE [LARGE SCALE GENOMIC DNA]</scope>
    <source>
        <strain evidence="2 3">JN25</strain>
    </source>
</reference>
<dbReference type="Pfam" id="PF05656">
    <property type="entry name" value="DUF805"/>
    <property type="match status" value="1"/>
</dbReference>
<dbReference type="EMBL" id="QWFX01000014">
    <property type="protein sequence ID" value="RIJ27142.1"/>
    <property type="molecule type" value="Genomic_DNA"/>
</dbReference>
<feature type="transmembrane region" description="Helical" evidence="1">
    <location>
        <begin position="21"/>
        <end position="54"/>
    </location>
</feature>
<evidence type="ECO:0000313" key="2">
    <source>
        <dbReference type="EMBL" id="RIJ27142.1"/>
    </source>
</evidence>
<proteinExistence type="predicted"/>
<dbReference type="RefSeq" id="WP_119377256.1">
    <property type="nucleotide sequence ID" value="NZ_QWFX01000014.1"/>
</dbReference>
<accession>A0A399RBL3</accession>
<dbReference type="Proteomes" id="UP000266385">
    <property type="component" value="Unassembled WGS sequence"/>
</dbReference>
<protein>
    <submittedName>
        <fullName evidence="2">DUF805 domain-containing protein</fullName>
    </submittedName>
</protein>